<evidence type="ECO:0000313" key="2">
    <source>
        <dbReference type="Proteomes" id="UP000003280"/>
    </source>
</evidence>
<dbReference type="OrthoDB" id="2340037at2"/>
<gene>
    <name evidence="1" type="ORF">HMPREF9225_0645</name>
</gene>
<sequence length="140" mass="16350">MGLLFNTSEEITDKVLETFDDKENYLVVFKHNDTKTDLFKWLAIGGLYYTTDSSRSFILNFSHRGIYEVEISNNMKKNFLIMPWNEISSFEVVKKNKKAIITLIHVGKKVSYEVPFTGKIAKGNEERFAKLEGKEWNRIE</sequence>
<protein>
    <submittedName>
        <fullName evidence="1">Uncharacterized protein</fullName>
    </submittedName>
</protein>
<keyword evidence="2" id="KW-1185">Reference proteome</keyword>
<dbReference type="HOGENOM" id="CLU_1840959_0_0_9"/>
<dbReference type="AlphaFoldDB" id="E0NKF6"/>
<dbReference type="STRING" id="862517.HMPREF9225_0645"/>
<accession>E0NKF6</accession>
<proteinExistence type="predicted"/>
<dbReference type="eggNOG" id="ENOG5032BJ8">
    <property type="taxonomic scope" value="Bacteria"/>
</dbReference>
<dbReference type="RefSeq" id="WP_008901460.1">
    <property type="nucleotide sequence ID" value="NZ_GL397071.1"/>
</dbReference>
<comment type="caution">
    <text evidence="1">The sequence shown here is derived from an EMBL/GenBank/DDBJ whole genome shotgun (WGS) entry which is preliminary data.</text>
</comment>
<reference evidence="1 2" key="1">
    <citation type="submission" date="2010-07" db="EMBL/GenBank/DDBJ databases">
        <authorList>
            <person name="Muzny D."/>
            <person name="Qin X."/>
            <person name="Deng J."/>
            <person name="Jiang H."/>
            <person name="Liu Y."/>
            <person name="Qu J."/>
            <person name="Song X.-Z."/>
            <person name="Zhang L."/>
            <person name="Thornton R."/>
            <person name="Coyle M."/>
            <person name="Francisco L."/>
            <person name="Jackson L."/>
            <person name="Javaid M."/>
            <person name="Korchina V."/>
            <person name="Kovar C."/>
            <person name="Mata R."/>
            <person name="Mathew T."/>
            <person name="Ngo R."/>
            <person name="Nguyen L."/>
            <person name="Nguyen N."/>
            <person name="Okwuonu G."/>
            <person name="Ongeri F."/>
            <person name="Pham C."/>
            <person name="Simmons D."/>
            <person name="Wilczek-Boney K."/>
            <person name="Hale W."/>
            <person name="Jakkamsetti A."/>
            <person name="Pham P."/>
            <person name="Ruth R."/>
            <person name="San Lucas F."/>
            <person name="Warren J."/>
            <person name="Zhang J."/>
            <person name="Zhao Z."/>
            <person name="Zhou C."/>
            <person name="Zhu D."/>
            <person name="Lee S."/>
            <person name="Bess C."/>
            <person name="Blankenburg K."/>
            <person name="Forbes L."/>
            <person name="Fu Q."/>
            <person name="Gubbala S."/>
            <person name="Hirani K."/>
            <person name="Jayaseelan J.C."/>
            <person name="Lara F."/>
            <person name="Munidasa M."/>
            <person name="Palculict T."/>
            <person name="Patil S."/>
            <person name="Pu L.-L."/>
            <person name="Saada N."/>
            <person name="Tang L."/>
            <person name="Weissenberger G."/>
            <person name="Zhu Y."/>
            <person name="Hemphill L."/>
            <person name="Shang Y."/>
            <person name="Youmans B."/>
            <person name="Ayvaz T."/>
            <person name="Ross M."/>
            <person name="Santibanez J."/>
            <person name="Aqrawi P."/>
            <person name="Gross S."/>
            <person name="Joshi V."/>
            <person name="Fowler G."/>
            <person name="Nazareth L."/>
            <person name="Reid J."/>
            <person name="Worley K."/>
            <person name="Petrosino J."/>
            <person name="Highlander S."/>
            <person name="Gibbs R."/>
        </authorList>
    </citation>
    <scope>NUCLEOTIDE SEQUENCE [LARGE SCALE GENOMIC DNA]</scope>
    <source>
        <strain evidence="1 2">ATCC BAA-1640</strain>
    </source>
</reference>
<evidence type="ECO:0000313" key="1">
    <source>
        <dbReference type="EMBL" id="EFM25763.1"/>
    </source>
</evidence>
<name>E0NKF6_9FIRM</name>
<dbReference type="Proteomes" id="UP000003280">
    <property type="component" value="Unassembled WGS sequence"/>
</dbReference>
<organism evidence="1 2">
    <name type="scientific">Peptoniphilus duerdenii ATCC BAA-1640</name>
    <dbReference type="NCBI Taxonomy" id="862517"/>
    <lineage>
        <taxon>Bacteria</taxon>
        <taxon>Bacillati</taxon>
        <taxon>Bacillota</taxon>
        <taxon>Tissierellia</taxon>
        <taxon>Tissierellales</taxon>
        <taxon>Peptoniphilaceae</taxon>
        <taxon>Peptoniphilus</taxon>
    </lineage>
</organism>
<dbReference type="EMBL" id="AEEH01000025">
    <property type="protein sequence ID" value="EFM25763.1"/>
    <property type="molecule type" value="Genomic_DNA"/>
</dbReference>